<feature type="transmembrane region" description="Helical" evidence="1">
    <location>
        <begin position="22"/>
        <end position="40"/>
    </location>
</feature>
<accession>A0A1T1CR67</accession>
<keyword evidence="1" id="KW-0472">Membrane</keyword>
<comment type="caution">
    <text evidence="2">The sequence shown here is derived from an EMBL/GenBank/DDBJ whole genome shotgun (WGS) entry which is preliminary data.</text>
</comment>
<keyword evidence="1" id="KW-1133">Transmembrane helix</keyword>
<dbReference type="Proteomes" id="UP000242590">
    <property type="component" value="Unassembled WGS sequence"/>
</dbReference>
<evidence type="ECO:0000313" key="3">
    <source>
        <dbReference type="Proteomes" id="UP000242590"/>
    </source>
</evidence>
<evidence type="ECO:0000256" key="1">
    <source>
        <dbReference type="SAM" id="Phobius"/>
    </source>
</evidence>
<proteinExistence type="predicted"/>
<gene>
    <name evidence="2" type="ORF">BV53_07570</name>
</gene>
<dbReference type="AlphaFoldDB" id="A0A1T1CR67"/>
<name>A0A1T1CR67_9SYNE</name>
<evidence type="ECO:0000313" key="2">
    <source>
        <dbReference type="EMBL" id="OOV31099.1"/>
    </source>
</evidence>
<reference evidence="2 3" key="1">
    <citation type="submission" date="2017-02" db="EMBL/GenBank/DDBJ databases">
        <title>Draft Genome Sequences of 'Candidatus Synechococcus spongiarum', Cyanobacterial Symbionts of the Mediterranean Sponge Aplysina aerophoba from two locations.</title>
        <authorList>
            <person name="Slaby B.M."/>
            <person name="Hentschel U."/>
        </authorList>
    </citation>
    <scope>NUCLEOTIDE SEQUENCE [LARGE SCALE GENOMIC DNA]</scope>
    <source>
        <strain evidence="2">LMB bulk15N</strain>
    </source>
</reference>
<sequence>MGKGGQTGSAVVCSMDASVPDFSRLLLLASILFVATALYFGTRGGFYDSDDYHGNGSAH</sequence>
<dbReference type="EMBL" id="MWLE01000107">
    <property type="protein sequence ID" value="OOV31099.1"/>
    <property type="molecule type" value="Genomic_DNA"/>
</dbReference>
<protein>
    <submittedName>
        <fullName evidence="2">Uncharacterized protein</fullName>
    </submittedName>
</protein>
<keyword evidence="1" id="KW-0812">Transmembrane</keyword>
<organism evidence="2 3">
    <name type="scientific">Candidatus Synechococcus spongiarum LMB bulk15N</name>
    <dbReference type="NCBI Taxonomy" id="1943583"/>
    <lineage>
        <taxon>Bacteria</taxon>
        <taxon>Bacillati</taxon>
        <taxon>Cyanobacteriota</taxon>
        <taxon>Cyanophyceae</taxon>
        <taxon>Synechococcales</taxon>
        <taxon>Synechococcaceae</taxon>
        <taxon>Synechococcus</taxon>
    </lineage>
</organism>